<dbReference type="GeneID" id="26622802"/>
<name>A0A0G2SSU0_9CAUD</name>
<evidence type="ECO:0000313" key="2">
    <source>
        <dbReference type="Proteomes" id="UP000202749"/>
    </source>
</evidence>
<accession>A0A0G2SSU0</accession>
<protein>
    <submittedName>
        <fullName evidence="1">Uncharacterized protein</fullName>
    </submittedName>
</protein>
<proteinExistence type="predicted"/>
<keyword evidence="2" id="KW-1185">Reference proteome</keyword>
<dbReference type="Proteomes" id="UP000202749">
    <property type="component" value="Segment"/>
</dbReference>
<sequence length="71" mass="8271">MTEVGFWYKGSVRRTVVLPIYERTALHVELVAYQVKVFNNRREAIVEDGISIEDALFGIHKKLEDRPGFFD</sequence>
<reference evidence="1 2" key="1">
    <citation type="submission" date="2015-03" db="EMBL/GenBank/DDBJ databases">
        <authorList>
            <person name="Melo L.D.R."/>
            <person name="Veiga P."/>
            <person name="Cerca N."/>
            <person name="Kropinski A.M."/>
            <person name="Azeredo J."/>
            <person name="Almeida C."/>
            <person name="Sillankorva S."/>
        </authorList>
    </citation>
    <scope>NUCLEOTIDE SEQUENCE [LARGE SCALE GENOMIC DNA]</scope>
</reference>
<gene>
    <name evidence="1" type="ORF">Pm5461_003</name>
</gene>
<organism evidence="1 2">
    <name type="scientific">Proteus phage vB_PmiM_Pm5461</name>
    <dbReference type="NCBI Taxonomy" id="1636250"/>
    <lineage>
        <taxon>Viruses</taxon>
        <taxon>Duplodnaviria</taxon>
        <taxon>Heunggongvirae</taxon>
        <taxon>Uroviricota</taxon>
        <taxon>Caudoviricetes</taxon>
        <taxon>Pantevenvirales</taxon>
        <taxon>Straboviridae</taxon>
        <taxon>Bragavirus</taxon>
        <taxon>Bragavirus pm5461</taxon>
    </lineage>
</organism>
<evidence type="ECO:0000313" key="1">
    <source>
        <dbReference type="EMBL" id="AKA61865.1"/>
    </source>
</evidence>
<dbReference type="KEGG" id="vg:26622802"/>
<dbReference type="EMBL" id="KP890823">
    <property type="protein sequence ID" value="AKA61865.1"/>
    <property type="molecule type" value="Genomic_DNA"/>
</dbReference>
<dbReference type="RefSeq" id="YP_009195421.1">
    <property type="nucleotide sequence ID" value="NC_028762.1"/>
</dbReference>